<dbReference type="Pfam" id="PF07247">
    <property type="entry name" value="AATase"/>
    <property type="match status" value="2"/>
</dbReference>
<dbReference type="OrthoDB" id="2150604at2759"/>
<reference evidence="1" key="1">
    <citation type="submission" date="2015-01" db="EMBL/GenBank/DDBJ databases">
        <title>The Genome Sequence of Cladophialophora bantiana CBS 173.52.</title>
        <authorList>
            <consortium name="The Broad Institute Genomics Platform"/>
            <person name="Cuomo C."/>
            <person name="de Hoog S."/>
            <person name="Gorbushina A."/>
            <person name="Stielow B."/>
            <person name="Teixiera M."/>
            <person name="Abouelleil A."/>
            <person name="Chapman S.B."/>
            <person name="Priest M."/>
            <person name="Young S.K."/>
            <person name="Wortman J."/>
            <person name="Nusbaum C."/>
            <person name="Birren B."/>
        </authorList>
    </citation>
    <scope>NUCLEOTIDE SEQUENCE [LARGE SCALE GENOMIC DNA]</scope>
    <source>
        <strain evidence="1">CBS 173.52</strain>
    </source>
</reference>
<dbReference type="GeneID" id="27699729"/>
<dbReference type="Gene3D" id="3.30.559.10">
    <property type="entry name" value="Chloramphenicol acetyltransferase-like domain"/>
    <property type="match status" value="1"/>
</dbReference>
<dbReference type="GO" id="GO:0008080">
    <property type="term" value="F:N-acetyltransferase activity"/>
    <property type="evidence" value="ECO:0007669"/>
    <property type="project" value="TreeGrafter"/>
</dbReference>
<sequence length="440" mass="49374">MAQEKPELKPLRSLGVLEKYLVKRSRIGVYQRVAITARYACRSSKTLKPALFAALAAVISKHPTLSVTSIEVDSGVPYFARLPFINLDKIVTFTEFDELADQHGGFPALDALLAHEHTQAWEYMSLPLWRMHVLQSRGNFSEFILCYFFHHCIGDTKSALVLHQAVETALNDSLERAPASVVDTPDLPLLPPLEALRGLAERNGLDNQEQSLHIWSGAVQYLPVQTKITSLWLSREETTGLLQVSKHNGVSLTATLEAMLVAALFTHVPPEYTTIKTDCAVSLRQWLPNPINADSMGVFVDTFFMTHERAPFAWEEARRIKNRIDRVMQEKRGDGLLEKLSHIADFEIWMKEKMGQRRTTSLELSNVGHLSPLQADKDYQIESLLFSQSAGASSGAIKVSAVSGRDGRLTLGFSWQEGVVENQVVQDVIREFHRILDDQI</sequence>
<dbReference type="PANTHER" id="PTHR28037:SF1">
    <property type="entry name" value="ALCOHOL O-ACETYLTRANSFERASE 1-RELATED"/>
    <property type="match status" value="1"/>
</dbReference>
<name>A0A0D2G2L3_CLAB1</name>
<proteinExistence type="predicted"/>
<evidence type="ECO:0008006" key="3">
    <source>
        <dbReference type="Google" id="ProtNLM"/>
    </source>
</evidence>
<protein>
    <recommendedName>
        <fullName evidence="3">Alcohol acetyltransferase</fullName>
    </recommendedName>
</protein>
<keyword evidence="2" id="KW-1185">Reference proteome</keyword>
<dbReference type="Gene3D" id="3.30.559.30">
    <property type="entry name" value="Nonribosomal peptide synthetase, condensation domain"/>
    <property type="match status" value="1"/>
</dbReference>
<dbReference type="InterPro" id="IPR052058">
    <property type="entry name" value="Alcohol_O-acetyltransferase"/>
</dbReference>
<organism evidence="1 2">
    <name type="scientific">Cladophialophora bantiana (strain ATCC 10958 / CBS 173.52 / CDC B-1940 / NIH 8579)</name>
    <name type="common">Xylohypha bantiana</name>
    <dbReference type="NCBI Taxonomy" id="1442370"/>
    <lineage>
        <taxon>Eukaryota</taxon>
        <taxon>Fungi</taxon>
        <taxon>Dikarya</taxon>
        <taxon>Ascomycota</taxon>
        <taxon>Pezizomycotina</taxon>
        <taxon>Eurotiomycetes</taxon>
        <taxon>Chaetothyriomycetidae</taxon>
        <taxon>Chaetothyriales</taxon>
        <taxon>Herpotrichiellaceae</taxon>
        <taxon>Cladophialophora</taxon>
    </lineage>
</organism>
<evidence type="ECO:0000313" key="2">
    <source>
        <dbReference type="Proteomes" id="UP000053789"/>
    </source>
</evidence>
<dbReference type="InterPro" id="IPR010828">
    <property type="entry name" value="Atf2/Sli1-like"/>
</dbReference>
<dbReference type="AlphaFoldDB" id="A0A0D2G2L3"/>
<dbReference type="PANTHER" id="PTHR28037">
    <property type="entry name" value="ALCOHOL O-ACETYLTRANSFERASE 1-RELATED"/>
    <property type="match status" value="1"/>
</dbReference>
<gene>
    <name evidence="1" type="ORF">Z519_06801</name>
</gene>
<evidence type="ECO:0000313" key="1">
    <source>
        <dbReference type="EMBL" id="KIW92952.1"/>
    </source>
</evidence>
<dbReference type="Proteomes" id="UP000053789">
    <property type="component" value="Unassembled WGS sequence"/>
</dbReference>
<dbReference type="InterPro" id="IPR023213">
    <property type="entry name" value="CAT-like_dom_sf"/>
</dbReference>
<dbReference type="RefSeq" id="XP_016619621.1">
    <property type="nucleotide sequence ID" value="XM_016764539.1"/>
</dbReference>
<dbReference type="HOGENOM" id="CLU_024469_1_1_1"/>
<dbReference type="SUPFAM" id="SSF52777">
    <property type="entry name" value="CoA-dependent acyltransferases"/>
    <property type="match status" value="2"/>
</dbReference>
<dbReference type="EMBL" id="KN846988">
    <property type="protein sequence ID" value="KIW92952.1"/>
    <property type="molecule type" value="Genomic_DNA"/>
</dbReference>
<accession>A0A0D2G2L3</accession>